<accession>A0A4R6RRS5</accession>
<keyword evidence="2" id="KW-1185">Reference proteome</keyword>
<dbReference type="RefSeq" id="WP_133617742.1">
    <property type="nucleotide sequence ID" value="NZ_SNYA01000009.1"/>
</dbReference>
<dbReference type="AlphaFoldDB" id="A0A4R6RRS5"/>
<evidence type="ECO:0000313" key="1">
    <source>
        <dbReference type="EMBL" id="TDP89480.1"/>
    </source>
</evidence>
<dbReference type="OrthoDB" id="4991532at2"/>
<comment type="caution">
    <text evidence="1">The sequence shown here is derived from an EMBL/GenBank/DDBJ whole genome shotgun (WGS) entry which is preliminary data.</text>
</comment>
<sequence length="136" mass="14846">MTGWQRPARAGGATPSGRAGKLAAELERRCLNGITLREHGRCVAIVSGTVRSRKRHRRRGHDAGCRAVGIPLSRILRFLRARDSVGVAPLLAEAAVNAITEIDAWGTRWEARAAREAVSDSIRRQITPRSPAQPRP</sequence>
<protein>
    <submittedName>
        <fullName evidence="1">Uncharacterized protein</fullName>
    </submittedName>
</protein>
<reference evidence="1 2" key="1">
    <citation type="submission" date="2019-03" db="EMBL/GenBank/DDBJ databases">
        <title>Genomic analyses of the natural microbiome of Caenorhabditis elegans.</title>
        <authorList>
            <person name="Samuel B."/>
        </authorList>
    </citation>
    <scope>NUCLEOTIDE SEQUENCE [LARGE SCALE GENOMIC DNA]</scope>
    <source>
        <strain evidence="1 2">JUb18</strain>
    </source>
</reference>
<organism evidence="1 2">
    <name type="scientific">Leucobacter luti</name>
    <dbReference type="NCBI Taxonomy" id="340320"/>
    <lineage>
        <taxon>Bacteria</taxon>
        <taxon>Bacillati</taxon>
        <taxon>Actinomycetota</taxon>
        <taxon>Actinomycetes</taxon>
        <taxon>Micrococcales</taxon>
        <taxon>Microbacteriaceae</taxon>
        <taxon>Leucobacter</taxon>
    </lineage>
</organism>
<name>A0A4R6RRS5_9MICO</name>
<dbReference type="EMBL" id="SNYA01000009">
    <property type="protein sequence ID" value="TDP89480.1"/>
    <property type="molecule type" value="Genomic_DNA"/>
</dbReference>
<proteinExistence type="predicted"/>
<dbReference type="Proteomes" id="UP000295601">
    <property type="component" value="Unassembled WGS sequence"/>
</dbReference>
<gene>
    <name evidence="1" type="ORF">EDF62_3210</name>
</gene>
<evidence type="ECO:0000313" key="2">
    <source>
        <dbReference type="Proteomes" id="UP000295601"/>
    </source>
</evidence>